<accession>A0A0A2C7W0</accession>
<sequence length="65" mass="7571">MKIPTISLKRTLEVTMKDAVKRINELDGLNEKALREEYKEWIEASEGNKDQPHVLYANQINIEKS</sequence>
<name>A0A0A2C7W0_PROMR</name>
<dbReference type="AlphaFoldDB" id="A0A0A2C7W0"/>
<evidence type="ECO:0000313" key="1">
    <source>
        <dbReference type="EMBL" id="KGG22418.1"/>
    </source>
</evidence>
<dbReference type="Proteomes" id="UP000030392">
    <property type="component" value="Unassembled WGS sequence"/>
</dbReference>
<organism evidence="1 2">
    <name type="scientific">Prochlorococcus marinus str. PAC1</name>
    <dbReference type="NCBI Taxonomy" id="59924"/>
    <lineage>
        <taxon>Bacteria</taxon>
        <taxon>Bacillati</taxon>
        <taxon>Cyanobacteriota</taxon>
        <taxon>Cyanophyceae</taxon>
        <taxon>Synechococcales</taxon>
        <taxon>Prochlorococcaceae</taxon>
        <taxon>Prochlorococcus</taxon>
    </lineage>
</organism>
<comment type="caution">
    <text evidence="1">The sequence shown here is derived from an EMBL/GenBank/DDBJ whole genome shotgun (WGS) entry which is preliminary data.</text>
</comment>
<protein>
    <submittedName>
        <fullName evidence="1">Uncharacterized protein</fullName>
    </submittedName>
</protein>
<reference evidence="2" key="1">
    <citation type="journal article" date="2014" name="Sci. Data">
        <title>Genomes of diverse isolates of the marine cyanobacterium Prochlorococcus.</title>
        <authorList>
            <person name="Biller S."/>
            <person name="Berube P."/>
            <person name="Thompson J."/>
            <person name="Kelly L."/>
            <person name="Roggensack S."/>
            <person name="Awad L."/>
            <person name="Roache-Johnson K."/>
            <person name="Ding H."/>
            <person name="Giovannoni S.J."/>
            <person name="Moore L.R."/>
            <person name="Chisholm S.W."/>
        </authorList>
    </citation>
    <scope>NUCLEOTIDE SEQUENCE [LARGE SCALE GENOMIC DNA]</scope>
    <source>
        <strain evidence="2">PAC1</strain>
    </source>
</reference>
<evidence type="ECO:0000313" key="2">
    <source>
        <dbReference type="Proteomes" id="UP000030392"/>
    </source>
</evidence>
<proteinExistence type="predicted"/>
<dbReference type="RefSeq" id="WP_036904146.1">
    <property type="nucleotide sequence ID" value="NZ_CP138967.1"/>
</dbReference>
<gene>
    <name evidence="1" type="ORF">EV03_0088</name>
</gene>
<dbReference type="EMBL" id="JNAX01000002">
    <property type="protein sequence ID" value="KGG22418.1"/>
    <property type="molecule type" value="Genomic_DNA"/>
</dbReference>